<dbReference type="GO" id="GO:0006221">
    <property type="term" value="P:pyrimidine nucleotide biosynthetic process"/>
    <property type="evidence" value="ECO:0007669"/>
    <property type="project" value="InterPro"/>
</dbReference>
<dbReference type="InterPro" id="IPR012165">
    <property type="entry name" value="Cyt_c3_hydrogenase_gsu"/>
</dbReference>
<feature type="domain" description="FAD-binding FR-type" evidence="2">
    <location>
        <begin position="12"/>
        <end position="112"/>
    </location>
</feature>
<keyword evidence="1" id="KW-0411">Iron-sulfur</keyword>
<keyword evidence="1" id="KW-0408">Iron</keyword>
<dbReference type="InterPro" id="IPR017927">
    <property type="entry name" value="FAD-bd_FR_type"/>
</dbReference>
<dbReference type="PIRSF" id="PIRSF006816">
    <property type="entry name" value="Cyc3_hyd_g"/>
    <property type="match status" value="1"/>
</dbReference>
<comment type="caution">
    <text evidence="3">The sequence shown here is derived from an EMBL/GenBank/DDBJ whole genome shotgun (WGS) entry which is preliminary data.</text>
</comment>
<reference evidence="3 4" key="1">
    <citation type="journal article" date="2018" name="ISME J.">
        <title>Endosymbiont genomes yield clues of tubeworm success.</title>
        <authorList>
            <person name="Li Y."/>
            <person name="Liles M.R."/>
            <person name="Halanych K.M."/>
        </authorList>
    </citation>
    <scope>NUCLEOTIDE SEQUENCE [LARGE SCALE GENOMIC DNA]</scope>
    <source>
        <strain evidence="3">A1464</strain>
    </source>
</reference>
<dbReference type="PROSITE" id="PS51384">
    <property type="entry name" value="FAD_FR"/>
    <property type="match status" value="1"/>
</dbReference>
<dbReference type="GO" id="GO:0051537">
    <property type="term" value="F:2 iron, 2 sulfur cluster binding"/>
    <property type="evidence" value="ECO:0007669"/>
    <property type="project" value="UniProtKB-KW"/>
</dbReference>
<accession>A0A370DPU0</accession>
<dbReference type="InterPro" id="IPR050353">
    <property type="entry name" value="PyrK_electron_transfer"/>
</dbReference>
<keyword evidence="1" id="KW-0479">Metal-binding</keyword>
<keyword evidence="4" id="KW-1185">Reference proteome</keyword>
<gene>
    <name evidence="3" type="ORF">DIZ80_00485</name>
</gene>
<comment type="cofactor">
    <cofactor evidence="1">
        <name>[2Fe-2S] cluster</name>
        <dbReference type="ChEBI" id="CHEBI:190135"/>
    </cofactor>
    <text evidence="1">Binds 1 [2Fe-2S] cluster per subunit.</text>
</comment>
<dbReference type="InterPro" id="IPR017938">
    <property type="entry name" value="Riboflavin_synthase-like_b-brl"/>
</dbReference>
<protein>
    <submittedName>
        <fullName evidence="3">Ni/Fe hydrogenase subunit gamma</fullName>
    </submittedName>
</protein>
<feature type="binding site" evidence="1">
    <location>
        <position position="253"/>
    </location>
    <ligand>
        <name>[2Fe-2S] cluster</name>
        <dbReference type="ChEBI" id="CHEBI:190135"/>
    </ligand>
</feature>
<dbReference type="GO" id="GO:0050660">
    <property type="term" value="F:flavin adenine dinucleotide binding"/>
    <property type="evidence" value="ECO:0007669"/>
    <property type="project" value="InterPro"/>
</dbReference>
<feature type="binding site" evidence="1">
    <location>
        <position position="248"/>
    </location>
    <ligand>
        <name>[2Fe-2S] cluster</name>
        <dbReference type="ChEBI" id="CHEBI:190135"/>
    </ligand>
</feature>
<evidence type="ECO:0000313" key="3">
    <source>
        <dbReference type="EMBL" id="RDH86156.1"/>
    </source>
</evidence>
<dbReference type="CDD" id="cd06221">
    <property type="entry name" value="sulfite_reductase_like"/>
    <property type="match status" value="1"/>
</dbReference>
<proteinExistence type="predicted"/>
<organism evidence="3 4">
    <name type="scientific">endosymbiont of Galathealinum brachiosum</name>
    <dbReference type="NCBI Taxonomy" id="2200906"/>
    <lineage>
        <taxon>Bacteria</taxon>
        <taxon>Pseudomonadati</taxon>
        <taxon>Pseudomonadota</taxon>
        <taxon>Gammaproteobacteria</taxon>
        <taxon>sulfur-oxidizing symbionts</taxon>
    </lineage>
</organism>
<dbReference type="PANTHER" id="PTHR43513">
    <property type="entry name" value="DIHYDROOROTATE DEHYDROGENASE B (NAD(+)), ELECTRON TRANSFER SUBUNIT"/>
    <property type="match status" value="1"/>
</dbReference>
<dbReference type="PRINTS" id="PR00406">
    <property type="entry name" value="CYTB5RDTASE"/>
</dbReference>
<dbReference type="Pfam" id="PF10418">
    <property type="entry name" value="DHODB_Fe-S_bind"/>
    <property type="match status" value="1"/>
</dbReference>
<feature type="binding site" evidence="1">
    <location>
        <position position="264"/>
    </location>
    <ligand>
        <name>[2Fe-2S] cluster</name>
        <dbReference type="ChEBI" id="CHEBI:190135"/>
    </ligand>
</feature>
<keyword evidence="1" id="KW-0001">2Fe-2S</keyword>
<dbReference type="InterPro" id="IPR039261">
    <property type="entry name" value="FNR_nucleotide-bd"/>
</dbReference>
<dbReference type="GO" id="GO:0016491">
    <property type="term" value="F:oxidoreductase activity"/>
    <property type="evidence" value="ECO:0007669"/>
    <property type="project" value="InterPro"/>
</dbReference>
<dbReference type="InterPro" id="IPR019480">
    <property type="entry name" value="Dihydroorotate_DH_Fe-S-bd"/>
</dbReference>
<dbReference type="InterPro" id="IPR001433">
    <property type="entry name" value="OxRdtase_FAD/NAD-bd"/>
</dbReference>
<dbReference type="AlphaFoldDB" id="A0A370DPU0"/>
<dbReference type="Gene3D" id="3.40.50.80">
    <property type="entry name" value="Nucleotide-binding domain of ferredoxin-NADP reductase (FNR) module"/>
    <property type="match status" value="1"/>
</dbReference>
<dbReference type="GO" id="GO:0046872">
    <property type="term" value="F:metal ion binding"/>
    <property type="evidence" value="ECO:0007669"/>
    <property type="project" value="UniProtKB-KW"/>
</dbReference>
<dbReference type="SUPFAM" id="SSF52343">
    <property type="entry name" value="Ferredoxin reductase-like, C-terminal NADP-linked domain"/>
    <property type="match status" value="1"/>
</dbReference>
<feature type="binding site" evidence="1">
    <location>
        <position position="256"/>
    </location>
    <ligand>
        <name>[2Fe-2S] cluster</name>
        <dbReference type="ChEBI" id="CHEBI:190135"/>
    </ligand>
</feature>
<evidence type="ECO:0000259" key="2">
    <source>
        <dbReference type="PROSITE" id="PS51384"/>
    </source>
</evidence>
<dbReference type="Gene3D" id="2.40.30.10">
    <property type="entry name" value="Translation factors"/>
    <property type="match status" value="1"/>
</dbReference>
<evidence type="ECO:0000256" key="1">
    <source>
        <dbReference type="PIRSR" id="PIRSR006816-2"/>
    </source>
</evidence>
<dbReference type="Proteomes" id="UP000254266">
    <property type="component" value="Unassembled WGS sequence"/>
</dbReference>
<dbReference type="Pfam" id="PF00175">
    <property type="entry name" value="NAD_binding_1"/>
    <property type="match status" value="1"/>
</dbReference>
<dbReference type="SUPFAM" id="SSF63380">
    <property type="entry name" value="Riboflavin synthase domain-like"/>
    <property type="match status" value="1"/>
</dbReference>
<sequence>MKTRAELNVNPHQPHEAIILERIQEAPDLFTLRLKFTNSNIQESYAFEPGQFNMLYLYGVGEIAISIVSDPDDCHIIDHTIRVVGRVTRGMANLKTGDRIGLRGPYGRGWPMQKAKKKDVVIVTGGLGCAPVVSVINYIEQRREQYGHLNIVQGVKHSADFIWKNRYDKWREMPDTNVLLAADVGEVLWPWHVGPVTSLFDQMIFNPDNVIVMMCGPEGMMHVVCDHMLDNNVTASQLFLSMERNMQCALGHCGHCQYGSKFICKDGPVFSFDKISDLFGIKGF</sequence>
<evidence type="ECO:0000313" key="4">
    <source>
        <dbReference type="Proteomes" id="UP000254266"/>
    </source>
</evidence>
<name>A0A370DPU0_9GAMM</name>
<dbReference type="EMBL" id="QFXC01000002">
    <property type="protein sequence ID" value="RDH86156.1"/>
    <property type="molecule type" value="Genomic_DNA"/>
</dbReference>